<dbReference type="Pfam" id="PF13365">
    <property type="entry name" value="Trypsin_2"/>
    <property type="match status" value="1"/>
</dbReference>
<reference evidence="11" key="1">
    <citation type="journal article" date="2018" name="Front. Microbiol.">
        <title>Genome-Based Analysis Reveals the Taxonomy and Diversity of the Family Idiomarinaceae.</title>
        <authorList>
            <person name="Liu Y."/>
            <person name="Lai Q."/>
            <person name="Shao Z."/>
        </authorList>
    </citation>
    <scope>NUCLEOTIDE SEQUENCE [LARGE SCALE GENOMIC DNA]</scope>
    <source>
        <strain evidence="11">F23</strain>
    </source>
</reference>
<evidence type="ECO:0000256" key="2">
    <source>
        <dbReference type="ARBA" id="ARBA00022679"/>
    </source>
</evidence>
<dbReference type="Proteomes" id="UP000287330">
    <property type="component" value="Unassembled WGS sequence"/>
</dbReference>
<dbReference type="CDD" id="cd03487">
    <property type="entry name" value="RT_Bac_retron_II"/>
    <property type="match status" value="1"/>
</dbReference>
<dbReference type="PANTHER" id="PTHR34047">
    <property type="entry name" value="NUCLEAR INTRON MATURASE 1, MITOCHONDRIAL-RELATED"/>
    <property type="match status" value="1"/>
</dbReference>
<keyword evidence="3" id="KW-0548">Nucleotidyltransferase</keyword>
<evidence type="ECO:0000256" key="1">
    <source>
        <dbReference type="ARBA" id="ARBA00012493"/>
    </source>
</evidence>
<dbReference type="PANTHER" id="PTHR34047:SF7">
    <property type="entry name" value="RNA-DIRECTED DNA POLYMERASE"/>
    <property type="match status" value="1"/>
</dbReference>
<comment type="catalytic activity">
    <reaction evidence="8">
        <text>DNA(n) + a 2'-deoxyribonucleoside 5'-triphosphate = DNA(n+1) + diphosphate</text>
        <dbReference type="Rhea" id="RHEA:22508"/>
        <dbReference type="Rhea" id="RHEA-COMP:17339"/>
        <dbReference type="Rhea" id="RHEA-COMP:17340"/>
        <dbReference type="ChEBI" id="CHEBI:33019"/>
        <dbReference type="ChEBI" id="CHEBI:61560"/>
        <dbReference type="ChEBI" id="CHEBI:173112"/>
        <dbReference type="EC" id="2.7.7.49"/>
    </reaction>
</comment>
<comment type="caution">
    <text evidence="10">The sequence shown here is derived from an EMBL/GenBank/DDBJ whole genome shotgun (WGS) entry which is preliminary data.</text>
</comment>
<keyword evidence="4" id="KW-0479">Metal-binding</keyword>
<dbReference type="GO" id="GO:0003964">
    <property type="term" value="F:RNA-directed DNA polymerase activity"/>
    <property type="evidence" value="ECO:0007669"/>
    <property type="project" value="UniProtKB-KW"/>
</dbReference>
<keyword evidence="6" id="KW-0695">RNA-directed DNA polymerase</keyword>
<accession>A0A432XGE6</accession>
<dbReference type="PRINTS" id="PR00866">
    <property type="entry name" value="RNADNAPOLMS"/>
</dbReference>
<keyword evidence="2" id="KW-0808">Transferase</keyword>
<protein>
    <recommendedName>
        <fullName evidence="1">RNA-directed DNA polymerase</fullName>
        <ecNumber evidence="1">2.7.7.49</ecNumber>
    </recommendedName>
</protein>
<keyword evidence="5" id="KW-0460">Magnesium</keyword>
<sequence>MIDFFPKKLSDCANVEMLAYLLDTNYEALGSFLYSKRKLYRSFEIPKKSGGMREITTPIKPLKEIQRKLKPLIEPYTSHREAAHGFIEGKSIVSNASRHVRKNFVFNLDLLDFFGSINFGRVKRLFESAPFNLPAKVATVVAQIVCFDNQLPQGAPTSPLISNLIAFKLDGNLTALARRAGVNYSRYADDLTFSSNSLNLLKNHGILTIDESAQVKVGKDLKNIIKANGFDINVNKTRLQGRGQHQGVTGITVNRKVNVTRSFVRKTASILYSICKWGSANAEREHLKKYRTKSLSPRARQRTFLNEGDLILKIVKGRVNYIRMVKGEASPVYRRLAYRLTVALGCPNEDYNKDWETLLAESVYVLHNYYDSTQGSCVLIENLGFVTNKHVLKCVTTSNFEGHVVITGPFDYAKDLPLISFLGASDTNDVALICPSVHQHSQPSLKIASSPDYRKGTKVVAIGFPNHTEGTPPEILYCTIQGKTKFQKNDRYLLSCNIHHGFSGGAVLNLDGDVIGIVSNGNEVGARKSVGNMFIPIQDVAEALSHISK</sequence>
<gene>
    <name evidence="10" type="ORF">CWE25_13320</name>
</gene>
<evidence type="ECO:0000256" key="4">
    <source>
        <dbReference type="ARBA" id="ARBA00022723"/>
    </source>
</evidence>
<evidence type="ECO:0000256" key="6">
    <source>
        <dbReference type="ARBA" id="ARBA00022918"/>
    </source>
</evidence>
<evidence type="ECO:0000313" key="10">
    <source>
        <dbReference type="EMBL" id="RUO47828.1"/>
    </source>
</evidence>
<dbReference type="PROSITE" id="PS50878">
    <property type="entry name" value="RT_POL"/>
    <property type="match status" value="1"/>
</dbReference>
<keyword evidence="11" id="KW-1185">Reference proteome</keyword>
<dbReference type="Pfam" id="PF00078">
    <property type="entry name" value="RVT_1"/>
    <property type="match status" value="1"/>
</dbReference>
<dbReference type="Gene3D" id="2.40.10.120">
    <property type="match status" value="1"/>
</dbReference>
<dbReference type="EC" id="2.7.7.49" evidence="1"/>
<dbReference type="GO" id="GO:0003723">
    <property type="term" value="F:RNA binding"/>
    <property type="evidence" value="ECO:0007669"/>
    <property type="project" value="InterPro"/>
</dbReference>
<dbReference type="AlphaFoldDB" id="A0A432XGE6"/>
<dbReference type="SUPFAM" id="SSF50494">
    <property type="entry name" value="Trypsin-like serine proteases"/>
    <property type="match status" value="1"/>
</dbReference>
<evidence type="ECO:0000259" key="9">
    <source>
        <dbReference type="PROSITE" id="PS50878"/>
    </source>
</evidence>
<evidence type="ECO:0000256" key="3">
    <source>
        <dbReference type="ARBA" id="ARBA00022695"/>
    </source>
</evidence>
<comment type="similarity">
    <text evidence="7">Belongs to the bacterial reverse transcriptase family.</text>
</comment>
<feature type="domain" description="Reverse transcriptase" evidence="9">
    <location>
        <begin position="26"/>
        <end position="253"/>
    </location>
</feature>
<dbReference type="InterPro" id="IPR009003">
    <property type="entry name" value="Peptidase_S1_PA"/>
</dbReference>
<evidence type="ECO:0000256" key="8">
    <source>
        <dbReference type="ARBA" id="ARBA00048173"/>
    </source>
</evidence>
<dbReference type="RefSeq" id="WP_110576512.1">
    <property type="nucleotide sequence ID" value="NZ_PIPV01000026.1"/>
</dbReference>
<evidence type="ECO:0000256" key="5">
    <source>
        <dbReference type="ARBA" id="ARBA00022842"/>
    </source>
</evidence>
<dbReference type="EMBL" id="PIPV01000026">
    <property type="protein sequence ID" value="RUO47828.1"/>
    <property type="molecule type" value="Genomic_DNA"/>
</dbReference>
<name>A0A432XGE6_9GAMM</name>
<evidence type="ECO:0000256" key="7">
    <source>
        <dbReference type="ARBA" id="ARBA00034120"/>
    </source>
</evidence>
<dbReference type="InterPro" id="IPR000477">
    <property type="entry name" value="RT_dom"/>
</dbReference>
<dbReference type="InterPro" id="IPR051083">
    <property type="entry name" value="GrpII_Intron_Splice-Mob/Def"/>
</dbReference>
<dbReference type="OrthoDB" id="9793236at2"/>
<proteinExistence type="inferred from homology"/>
<dbReference type="GO" id="GO:0046872">
    <property type="term" value="F:metal ion binding"/>
    <property type="evidence" value="ECO:0007669"/>
    <property type="project" value="UniProtKB-KW"/>
</dbReference>
<organism evidence="10 11">
    <name type="scientific">Idiomarina fontislapidosi</name>
    <dbReference type="NCBI Taxonomy" id="263723"/>
    <lineage>
        <taxon>Bacteria</taxon>
        <taxon>Pseudomonadati</taxon>
        <taxon>Pseudomonadota</taxon>
        <taxon>Gammaproteobacteria</taxon>
        <taxon>Alteromonadales</taxon>
        <taxon>Idiomarinaceae</taxon>
        <taxon>Idiomarina</taxon>
    </lineage>
</organism>
<dbReference type="InterPro" id="IPR000123">
    <property type="entry name" value="Reverse_transcriptase_msDNA"/>
</dbReference>
<evidence type="ECO:0000313" key="11">
    <source>
        <dbReference type="Proteomes" id="UP000287330"/>
    </source>
</evidence>